<feature type="transmembrane region" description="Helical" evidence="9">
    <location>
        <begin position="256"/>
        <end position="274"/>
    </location>
</feature>
<geneLocation type="plasmid" evidence="13">
    <name>pne1b</name>
</geneLocation>
<feature type="transmembrane region" description="Helical" evidence="9">
    <location>
        <begin position="556"/>
        <end position="578"/>
    </location>
</feature>
<keyword evidence="5 9" id="KW-0812">Transmembrane</keyword>
<dbReference type="PANTHER" id="PTHR33362:SF2">
    <property type="entry name" value="TRAP TRANSPORTER LARGE PERMEASE PROTEIN"/>
    <property type="match status" value="1"/>
</dbReference>
<keyword evidence="3" id="KW-1003">Cell membrane</keyword>
<keyword evidence="6 9" id="KW-1133">Transmembrane helix</keyword>
<dbReference type="Proteomes" id="UP000502005">
    <property type="component" value="Plasmid pNE1B"/>
</dbReference>
<dbReference type="RefSeq" id="WP_208718946.1">
    <property type="nucleotide sequence ID" value="NZ_CP024770.1"/>
</dbReference>
<feature type="transmembrane region" description="Helical" evidence="9">
    <location>
        <begin position="438"/>
        <end position="458"/>
    </location>
</feature>
<dbReference type="AlphaFoldDB" id="A0A6B9GAU8"/>
<evidence type="ECO:0000313" key="13">
    <source>
        <dbReference type="Proteomes" id="UP000502005"/>
    </source>
</evidence>
<evidence type="ECO:0000256" key="4">
    <source>
        <dbReference type="ARBA" id="ARBA00022519"/>
    </source>
</evidence>
<name>A0A6B9GAU8_PANCY</name>
<feature type="transmembrane region" description="Helical" evidence="9">
    <location>
        <begin position="414"/>
        <end position="432"/>
    </location>
</feature>
<evidence type="ECO:0000256" key="7">
    <source>
        <dbReference type="ARBA" id="ARBA00023136"/>
    </source>
</evidence>
<dbReference type="NCBIfam" id="TIGR00786">
    <property type="entry name" value="dctM"/>
    <property type="match status" value="1"/>
</dbReference>
<evidence type="ECO:0000256" key="9">
    <source>
        <dbReference type="SAM" id="Phobius"/>
    </source>
</evidence>
<dbReference type="InterPro" id="IPR010656">
    <property type="entry name" value="DctM"/>
</dbReference>
<feature type="transmembrane region" description="Helical" evidence="9">
    <location>
        <begin position="30"/>
        <end position="54"/>
    </location>
</feature>
<feature type="transmembrane region" description="Helical" evidence="9">
    <location>
        <begin position="294"/>
        <end position="311"/>
    </location>
</feature>
<keyword evidence="2 8" id="KW-0813">Transport</keyword>
<evidence type="ECO:0000256" key="6">
    <source>
        <dbReference type="ARBA" id="ARBA00022989"/>
    </source>
</evidence>
<feature type="transmembrane region" description="Helical" evidence="9">
    <location>
        <begin position="598"/>
        <end position="623"/>
    </location>
</feature>
<feature type="transmembrane region" description="Helical" evidence="9">
    <location>
        <begin position="104"/>
        <end position="124"/>
    </location>
</feature>
<evidence type="ECO:0000313" key="12">
    <source>
        <dbReference type="EMBL" id="QGY32963.1"/>
    </source>
</evidence>
<comment type="subcellular location">
    <subcellularLocation>
        <location evidence="1 8">Cell inner membrane</location>
        <topology evidence="1 8">Multi-pass membrane protein</topology>
    </subcellularLocation>
</comment>
<evidence type="ECO:0000256" key="2">
    <source>
        <dbReference type="ARBA" id="ARBA00022448"/>
    </source>
</evidence>
<feature type="domain" description="Tripartite ATP-independent periplasmic transporters DctQ component" evidence="10">
    <location>
        <begin position="44"/>
        <end position="170"/>
    </location>
</feature>
<feature type="transmembrane region" description="Helical" evidence="9">
    <location>
        <begin position="369"/>
        <end position="393"/>
    </location>
</feature>
<comment type="function">
    <text evidence="8">Part of the tripartite ATP-independent periplasmic (TRAP) transport system.</text>
</comment>
<evidence type="ECO:0000259" key="10">
    <source>
        <dbReference type="Pfam" id="PF04290"/>
    </source>
</evidence>
<dbReference type="PANTHER" id="PTHR33362">
    <property type="entry name" value="SIALIC ACID TRAP TRANSPORTER PERMEASE PROTEIN SIAT-RELATED"/>
    <property type="match status" value="1"/>
</dbReference>
<evidence type="ECO:0000256" key="3">
    <source>
        <dbReference type="ARBA" id="ARBA00022475"/>
    </source>
</evidence>
<feature type="transmembrane region" description="Helical" evidence="9">
    <location>
        <begin position="514"/>
        <end position="544"/>
    </location>
</feature>
<keyword evidence="12" id="KW-0614">Plasmid</keyword>
<evidence type="ECO:0000259" key="11">
    <source>
        <dbReference type="Pfam" id="PF06808"/>
    </source>
</evidence>
<gene>
    <name evidence="12" type="ORF">CUN67_28965</name>
</gene>
<dbReference type="Pfam" id="PF06808">
    <property type="entry name" value="DctM"/>
    <property type="match status" value="1"/>
</dbReference>
<organism evidence="12 13">
    <name type="scientific">Pantoea cypripedii</name>
    <name type="common">Pectobacterium cypripedii</name>
    <name type="synonym">Erwinia cypripedii</name>
    <dbReference type="NCBI Taxonomy" id="55209"/>
    <lineage>
        <taxon>Bacteria</taxon>
        <taxon>Pseudomonadati</taxon>
        <taxon>Pseudomonadota</taxon>
        <taxon>Gammaproteobacteria</taxon>
        <taxon>Enterobacterales</taxon>
        <taxon>Erwiniaceae</taxon>
        <taxon>Pantoea</taxon>
    </lineage>
</organism>
<keyword evidence="7 9" id="KW-0472">Membrane</keyword>
<evidence type="ECO:0000256" key="5">
    <source>
        <dbReference type="ARBA" id="ARBA00022692"/>
    </source>
</evidence>
<feature type="transmembrane region" description="Helical" evidence="9">
    <location>
        <begin position="66"/>
        <end position="83"/>
    </location>
</feature>
<dbReference type="InterPro" id="IPR055348">
    <property type="entry name" value="DctQ"/>
</dbReference>
<feature type="transmembrane region" description="Helical" evidence="9">
    <location>
        <begin position="175"/>
        <end position="192"/>
    </location>
</feature>
<dbReference type="EMBL" id="CP024770">
    <property type="protein sequence ID" value="QGY32963.1"/>
    <property type="molecule type" value="Genomic_DNA"/>
</dbReference>
<proteinExistence type="predicted"/>
<dbReference type="GO" id="GO:0005886">
    <property type="term" value="C:plasma membrane"/>
    <property type="evidence" value="ECO:0007669"/>
    <property type="project" value="UniProtKB-SubCell"/>
</dbReference>
<dbReference type="Pfam" id="PF04290">
    <property type="entry name" value="DctQ"/>
    <property type="match status" value="1"/>
</dbReference>
<reference evidence="12 13" key="1">
    <citation type="submission" date="2017-11" db="EMBL/GenBank/DDBJ databases">
        <title>Genome sequence of Pantoea cypripedii NE1.</title>
        <authorList>
            <person name="Nascimento F.X."/>
        </authorList>
    </citation>
    <scope>NUCLEOTIDE SEQUENCE [LARGE SCALE GENOMIC DNA]</scope>
    <source>
        <strain evidence="12 13">NE1</strain>
        <plasmid evidence="13">pne1b</plasmid>
    </source>
</reference>
<feature type="transmembrane region" description="Helical" evidence="9">
    <location>
        <begin position="339"/>
        <end position="363"/>
    </location>
</feature>
<sequence length="626" mass="67383">MSIPFSIENSLYSDRRLSWLGRIEGISGEIVGGLAAAIILFETVLLAMGVFARYVLHSPIFWGDELALILFAWLSMFGAVLALRNAQHMKLTFIVDKLSPARQVQVRVFTWTLLTAVITALLIASWNYTTHSWIEKTPALQVSVGYRAAAITVGFGLMLITCLARLQEIARLSSLLWSALIIGVIAAAFWYSQSFFNDIGNYSLIFFFVVLVLVCIAAGIEIALTFALATLAYIGIMTHAPFSIVINRLDAAISDFVLLSIPLFIFVGVLLEATGLSKALIELMVKMLGHVKGGFHYVLIAAMYLVSGISGSKSADMAAIAPILLPEMKRRGNNEGETVALLSVSGAMAETIPPSIILIAVGVSSGVSIASLFVSGLVPALLGLIALGAVVFFRHRKSTAVNVERASKKEILKALFYALPALMLPLLIRAAVVEGVATATEVATVGVVYSIVCGLVVYRQFPLKRIYRAMIATASLTGAIMLVTGLAGGMAWALTQSGFSDDLMSMMQNLPGGWIGFILFSIVFFALLGSILEGFPAIVLFAPLMFPIAHEFGIHGVHYAMVVVLSMSIGLFSPPFGVGFYSACAIGRVAPDKVMKDIWVYMFAFILVVIVVALVPWFSVGLLKDL</sequence>
<feature type="transmembrane region" description="Helical" evidence="9">
    <location>
        <begin position="204"/>
        <end position="236"/>
    </location>
</feature>
<dbReference type="InterPro" id="IPR004681">
    <property type="entry name" value="TRAP_DctM"/>
</dbReference>
<protein>
    <submittedName>
        <fullName evidence="12">ABC transporter permease</fullName>
    </submittedName>
</protein>
<evidence type="ECO:0000256" key="1">
    <source>
        <dbReference type="ARBA" id="ARBA00004429"/>
    </source>
</evidence>
<feature type="transmembrane region" description="Helical" evidence="9">
    <location>
        <begin position="144"/>
        <end position="163"/>
    </location>
</feature>
<feature type="transmembrane region" description="Helical" evidence="9">
    <location>
        <begin position="470"/>
        <end position="494"/>
    </location>
</feature>
<evidence type="ECO:0000256" key="8">
    <source>
        <dbReference type="RuleBase" id="RU369079"/>
    </source>
</evidence>
<dbReference type="GO" id="GO:0022857">
    <property type="term" value="F:transmembrane transporter activity"/>
    <property type="evidence" value="ECO:0007669"/>
    <property type="project" value="UniProtKB-UniRule"/>
</dbReference>
<keyword evidence="4 8" id="KW-0997">Cell inner membrane</keyword>
<feature type="domain" description="TRAP C4-dicarboxylate transport system permease DctM subunit" evidence="11">
    <location>
        <begin position="209"/>
        <end position="618"/>
    </location>
</feature>
<accession>A0A6B9GAU8</accession>